<dbReference type="SMART" id="SM00028">
    <property type="entry name" value="TPR"/>
    <property type="match status" value="12"/>
</dbReference>
<evidence type="ECO:0000313" key="5">
    <source>
        <dbReference type="EMBL" id="KAK4442179.1"/>
    </source>
</evidence>
<dbReference type="SUPFAM" id="SSF48452">
    <property type="entry name" value="TPR-like"/>
    <property type="match status" value="5"/>
</dbReference>
<gene>
    <name evidence="5" type="ORF">QBC34DRAFT_499857</name>
</gene>
<keyword evidence="2 3" id="KW-0802">TPR repeat</keyword>
<evidence type="ECO:0008006" key="7">
    <source>
        <dbReference type="Google" id="ProtNLM"/>
    </source>
</evidence>
<evidence type="ECO:0000256" key="4">
    <source>
        <dbReference type="SAM" id="MobiDB-lite"/>
    </source>
</evidence>
<evidence type="ECO:0000256" key="1">
    <source>
        <dbReference type="ARBA" id="ARBA00022737"/>
    </source>
</evidence>
<feature type="compositionally biased region" description="Low complexity" evidence="4">
    <location>
        <begin position="442"/>
        <end position="458"/>
    </location>
</feature>
<proteinExistence type="predicted"/>
<dbReference type="EMBL" id="MU866028">
    <property type="protein sequence ID" value="KAK4442179.1"/>
    <property type="molecule type" value="Genomic_DNA"/>
</dbReference>
<evidence type="ECO:0000313" key="6">
    <source>
        <dbReference type="Proteomes" id="UP001321760"/>
    </source>
</evidence>
<protein>
    <recommendedName>
        <fullName evidence="7">TPR-like protein</fullName>
    </recommendedName>
</protein>
<dbReference type="PROSITE" id="PS50005">
    <property type="entry name" value="TPR"/>
    <property type="match status" value="1"/>
</dbReference>
<organism evidence="5 6">
    <name type="scientific">Podospora aff. communis PSN243</name>
    <dbReference type="NCBI Taxonomy" id="3040156"/>
    <lineage>
        <taxon>Eukaryota</taxon>
        <taxon>Fungi</taxon>
        <taxon>Dikarya</taxon>
        <taxon>Ascomycota</taxon>
        <taxon>Pezizomycotina</taxon>
        <taxon>Sordariomycetes</taxon>
        <taxon>Sordariomycetidae</taxon>
        <taxon>Sordariales</taxon>
        <taxon>Podosporaceae</taxon>
        <taxon>Podospora</taxon>
    </lineage>
</organism>
<dbReference type="PANTHER" id="PTHR45641:SF19">
    <property type="entry name" value="NEPHROCYSTIN-3"/>
    <property type="match status" value="1"/>
</dbReference>
<dbReference type="InterPro" id="IPR019734">
    <property type="entry name" value="TPR_rpt"/>
</dbReference>
<feature type="region of interest" description="Disordered" evidence="4">
    <location>
        <begin position="139"/>
        <end position="165"/>
    </location>
</feature>
<dbReference type="Pfam" id="PF13424">
    <property type="entry name" value="TPR_12"/>
    <property type="match status" value="3"/>
</dbReference>
<keyword evidence="6" id="KW-1185">Reference proteome</keyword>
<dbReference type="AlphaFoldDB" id="A0AAV9G0V6"/>
<comment type="caution">
    <text evidence="5">The sequence shown here is derived from an EMBL/GenBank/DDBJ whole genome shotgun (WGS) entry which is preliminary data.</text>
</comment>
<reference evidence="5" key="1">
    <citation type="journal article" date="2023" name="Mol. Phylogenet. Evol.">
        <title>Genome-scale phylogeny and comparative genomics of the fungal order Sordariales.</title>
        <authorList>
            <person name="Hensen N."/>
            <person name="Bonometti L."/>
            <person name="Westerberg I."/>
            <person name="Brannstrom I.O."/>
            <person name="Guillou S."/>
            <person name="Cros-Aarteil S."/>
            <person name="Calhoun S."/>
            <person name="Haridas S."/>
            <person name="Kuo A."/>
            <person name="Mondo S."/>
            <person name="Pangilinan J."/>
            <person name="Riley R."/>
            <person name="LaButti K."/>
            <person name="Andreopoulos B."/>
            <person name="Lipzen A."/>
            <person name="Chen C."/>
            <person name="Yan M."/>
            <person name="Daum C."/>
            <person name="Ng V."/>
            <person name="Clum A."/>
            <person name="Steindorff A."/>
            <person name="Ohm R.A."/>
            <person name="Martin F."/>
            <person name="Silar P."/>
            <person name="Natvig D.O."/>
            <person name="Lalanne C."/>
            <person name="Gautier V."/>
            <person name="Ament-Velasquez S.L."/>
            <person name="Kruys A."/>
            <person name="Hutchinson M.I."/>
            <person name="Powell A.J."/>
            <person name="Barry K."/>
            <person name="Miller A.N."/>
            <person name="Grigoriev I.V."/>
            <person name="Debuchy R."/>
            <person name="Gladieux P."/>
            <person name="Hiltunen Thoren M."/>
            <person name="Johannesson H."/>
        </authorList>
    </citation>
    <scope>NUCLEOTIDE SEQUENCE</scope>
    <source>
        <strain evidence="5">PSN243</strain>
    </source>
</reference>
<dbReference type="PANTHER" id="PTHR45641">
    <property type="entry name" value="TETRATRICOPEPTIDE REPEAT PROTEIN (AFU_ORTHOLOGUE AFUA_6G03870)"/>
    <property type="match status" value="1"/>
</dbReference>
<sequence>MDPVSAIGIAAAAVGLGNITVGLNSLISARGDAPQGIAELVREHGLMRACLAQFRTFAEQNERHQSISPDVRDETNTAISETRTILQELHQKLWSANDAAKLRAQLSGLQFTLEEYLLALHQQHTIRLLSLDDEYHLPGAADDGSDSEISLDSESKPPVPTAAPADKSVSSITILVPKASQNLTNGLVRGRATGPKGEALARQLCTVQSLRAEPFAPAVELVSSLVSETTSTAGLHTVEGAKALFALAKAYEEAEDYDAALGYFHDALMIREQVLGAGHASTLAVVDAIAAALELLELWDDALAYWVVGLERRAAPSAKSKFGPSHPTTLATRFRVARAKGRAGKMEDAVKELGELEGVYAGMARGGGIDVIRVRSEKAVLQGGEEGRNALEGLVDECEGVAASREANFGPSDRRSREATEVLRGLRQDLARLRSSEGAPLEVSAETSTSAVSAAATEDSAETGPAIEGGTDDSVEVRRYQEQVREAREKKGYLHPDTLDLIACLAKAYGANEKHELAIGWFQEAIKGREKVFGERHPSVASLRFDMAMAYIKLDDYQTALLHLRRTLSDREASLALNHPAISATQMAIGCVHASDIFQQYQEAVDMLKQAVHGYNANLGSKHDSTLEAQFHLAKAYGSLGMHQEGIDLHEQVVAAREKLRGPTHQKTLASKFSLAIAYGNAGRHDEAIPLFEDVVHGRQETYGRFYSGTTRAAQQLALCFWNTRRWAEAIPYFRMTLEAMQKNQSESPTEVADMLANIATCHALLKQFPEAAEGLRRCLEIHKAHSEPASSKRVEATEQLAKVCELMENNAESIELYQVVISARQKTVPDTDPRMSYVLDQISRLTWLVDQREACIAWTERLLAIPEDAAGVEITLEQRLIARRRIALIHFRNKQSCEAIDLYQALLEEAQAALPRGHWLVQRVAEELSASHHLSLEQSAAVADLHARREQIKKLLDVHPSMAIALLKRIADIHLAEHEYSEAIALYEEVLNLIKDFEALPEEARLAVVLTEELDLVKVKHTAMSSLADAHLSLANYEKALQLSTAVADNTGGGPLCTTALYRVAAVYERMGSYAAALATWERVLAVFSAAALSGDAEARMNKLRITKRIALVKRMMGDLSGALESGERALSGFRASRKSPAARAADKDGERDEAQVEILKTLEFLAGLKLALGSFEDAIAHQEEAARGFQAELGPDAEESLAAMLQLAEILAELERQEQAVVWYEKALVGYQNKVGEKYQHGQDQELRRVEDLGKRLGVSKRTLKAEGH</sequence>
<dbReference type="Pfam" id="PF13374">
    <property type="entry name" value="TPR_10"/>
    <property type="match status" value="1"/>
</dbReference>
<reference evidence="5" key="2">
    <citation type="submission" date="2023-05" db="EMBL/GenBank/DDBJ databases">
        <authorList>
            <consortium name="Lawrence Berkeley National Laboratory"/>
            <person name="Steindorff A."/>
            <person name="Hensen N."/>
            <person name="Bonometti L."/>
            <person name="Westerberg I."/>
            <person name="Brannstrom I.O."/>
            <person name="Guillou S."/>
            <person name="Cros-Aarteil S."/>
            <person name="Calhoun S."/>
            <person name="Haridas S."/>
            <person name="Kuo A."/>
            <person name="Mondo S."/>
            <person name="Pangilinan J."/>
            <person name="Riley R."/>
            <person name="Labutti K."/>
            <person name="Andreopoulos B."/>
            <person name="Lipzen A."/>
            <person name="Chen C."/>
            <person name="Yanf M."/>
            <person name="Daum C."/>
            <person name="Ng V."/>
            <person name="Clum A."/>
            <person name="Ohm R."/>
            <person name="Martin F."/>
            <person name="Silar P."/>
            <person name="Natvig D."/>
            <person name="Lalanne C."/>
            <person name="Gautier V."/>
            <person name="Ament-Velasquez S.L."/>
            <person name="Kruys A."/>
            <person name="Hutchinson M.I."/>
            <person name="Powell A.J."/>
            <person name="Barry K."/>
            <person name="Miller A.N."/>
            <person name="Grigoriev I.V."/>
            <person name="Debuchy R."/>
            <person name="Gladieux P."/>
            <person name="Thoren M.H."/>
            <person name="Johannesson H."/>
        </authorList>
    </citation>
    <scope>NUCLEOTIDE SEQUENCE</scope>
    <source>
        <strain evidence="5">PSN243</strain>
    </source>
</reference>
<keyword evidence="1" id="KW-0677">Repeat</keyword>
<dbReference type="Gene3D" id="1.25.40.10">
    <property type="entry name" value="Tetratricopeptide repeat domain"/>
    <property type="match status" value="6"/>
</dbReference>
<feature type="region of interest" description="Disordered" evidence="4">
    <location>
        <begin position="436"/>
        <end position="475"/>
    </location>
</feature>
<dbReference type="Proteomes" id="UP001321760">
    <property type="component" value="Unassembled WGS sequence"/>
</dbReference>
<name>A0AAV9G0V6_9PEZI</name>
<dbReference type="InterPro" id="IPR011990">
    <property type="entry name" value="TPR-like_helical_dom_sf"/>
</dbReference>
<accession>A0AAV9G0V6</accession>
<evidence type="ECO:0000256" key="3">
    <source>
        <dbReference type="PROSITE-ProRule" id="PRU00339"/>
    </source>
</evidence>
<feature type="repeat" description="TPR" evidence="3">
    <location>
        <begin position="241"/>
        <end position="274"/>
    </location>
</feature>
<evidence type="ECO:0000256" key="2">
    <source>
        <dbReference type="ARBA" id="ARBA00022803"/>
    </source>
</evidence>